<evidence type="ECO:0000256" key="2">
    <source>
        <dbReference type="ARBA" id="ARBA00022679"/>
    </source>
</evidence>
<name>A0A5J4LEZ0_9ACTN</name>
<feature type="region of interest" description="Disordered" evidence="3">
    <location>
        <begin position="224"/>
        <end position="267"/>
    </location>
</feature>
<dbReference type="Proteomes" id="UP000325598">
    <property type="component" value="Unassembled WGS sequence"/>
</dbReference>
<keyword evidence="5" id="KW-1185">Reference proteome</keyword>
<accession>A0A5J4LEZ0</accession>
<keyword evidence="1" id="KW-0489">Methyltransferase</keyword>
<dbReference type="Pfam" id="PF02636">
    <property type="entry name" value="Methyltransf_28"/>
    <property type="match status" value="1"/>
</dbReference>
<dbReference type="AlphaFoldDB" id="A0A5J4LEZ0"/>
<dbReference type="SUPFAM" id="SSF53335">
    <property type="entry name" value="S-adenosyl-L-methionine-dependent methyltransferases"/>
    <property type="match status" value="1"/>
</dbReference>
<dbReference type="PANTHER" id="PTHR12049:SF7">
    <property type="entry name" value="PROTEIN ARGININE METHYLTRANSFERASE NDUFAF7, MITOCHONDRIAL"/>
    <property type="match status" value="1"/>
</dbReference>
<dbReference type="InterPro" id="IPR038375">
    <property type="entry name" value="NDUFAF7_sf"/>
</dbReference>
<evidence type="ECO:0000256" key="1">
    <source>
        <dbReference type="ARBA" id="ARBA00022603"/>
    </source>
</evidence>
<dbReference type="GO" id="GO:0032259">
    <property type="term" value="P:methylation"/>
    <property type="evidence" value="ECO:0007669"/>
    <property type="project" value="UniProtKB-KW"/>
</dbReference>
<dbReference type="Gene3D" id="3.40.50.12710">
    <property type="match status" value="1"/>
</dbReference>
<dbReference type="InterPro" id="IPR029063">
    <property type="entry name" value="SAM-dependent_MTases_sf"/>
</dbReference>
<sequence length="410" mass="42290">MRGAYSPRWRPHAPNVSERGTACAAARPRVRAGARTVGRVTNEWCGWREATERALYGPDDGFYTRPGGPGPAGHFRTSVHASPLYAGAVATLVCRVDSALGRPDELALVDVGAGRGELLTGVLAALPGEVAARLRPCAVERAARPAGLDPRIEWRGGLPAPGSVTGLLFANEWLDNVPVDVVETDADGVPRRVLVRADGTERLGAPVDGADAEWLRRWWSPAPAPEAAAGRTPDAAVERAPGAARAPSRPAAPDAAPSPGLRAEIGRPRDEAWARAVRTLRAGLAVAVDYAHERGDRPPLGTLTGFRDGREVAPVPDGSCDITAHVALDACAGPSARRLTQRAALRALGVDGRRPPLALAATDPSGYVRALSAAGAAAELTDPAGLGGFGWLVEPVGGAGADLLGAVGAA</sequence>
<dbReference type="EMBL" id="BLAG01000009">
    <property type="protein sequence ID" value="GES31074.1"/>
    <property type="molecule type" value="Genomic_DNA"/>
</dbReference>
<comment type="caution">
    <text evidence="4">The sequence shown here is derived from an EMBL/GenBank/DDBJ whole genome shotgun (WGS) entry which is preliminary data.</text>
</comment>
<dbReference type="GO" id="GO:0035243">
    <property type="term" value="F:protein-arginine omega-N symmetric methyltransferase activity"/>
    <property type="evidence" value="ECO:0007669"/>
    <property type="project" value="TreeGrafter"/>
</dbReference>
<dbReference type="InterPro" id="IPR003788">
    <property type="entry name" value="NDUFAF7"/>
</dbReference>
<evidence type="ECO:0000313" key="4">
    <source>
        <dbReference type="EMBL" id="GES31074.1"/>
    </source>
</evidence>
<keyword evidence="2" id="KW-0808">Transferase</keyword>
<protein>
    <recommendedName>
        <fullName evidence="6">SAM-dependent methyltransferase</fullName>
    </recommendedName>
</protein>
<evidence type="ECO:0000313" key="5">
    <source>
        <dbReference type="Proteomes" id="UP000325598"/>
    </source>
</evidence>
<reference evidence="4 5" key="1">
    <citation type="submission" date="2019-10" db="EMBL/GenBank/DDBJ databases">
        <title>Whole genome shotgun sequence of Streptomyces angustmyceticus NBRC 3934.</title>
        <authorList>
            <person name="Hosoyama A."/>
            <person name="Ichikawa N."/>
            <person name="Kimura A."/>
            <person name="Kitahashi Y."/>
            <person name="Komaki H."/>
            <person name="Uohara A."/>
        </authorList>
    </citation>
    <scope>NUCLEOTIDE SEQUENCE [LARGE SCALE GENOMIC DNA]</scope>
    <source>
        <strain evidence="4 5">NBRC 3934</strain>
    </source>
</reference>
<dbReference type="PANTHER" id="PTHR12049">
    <property type="entry name" value="PROTEIN ARGININE METHYLTRANSFERASE NDUFAF7, MITOCHONDRIAL"/>
    <property type="match status" value="1"/>
</dbReference>
<proteinExistence type="predicted"/>
<gene>
    <name evidence="4" type="ORF">San01_35610</name>
</gene>
<evidence type="ECO:0008006" key="6">
    <source>
        <dbReference type="Google" id="ProtNLM"/>
    </source>
</evidence>
<feature type="compositionally biased region" description="Low complexity" evidence="3">
    <location>
        <begin position="238"/>
        <end position="260"/>
    </location>
</feature>
<organism evidence="4 5">
    <name type="scientific">Streptomyces angustmyceticus</name>
    <dbReference type="NCBI Taxonomy" id="285578"/>
    <lineage>
        <taxon>Bacteria</taxon>
        <taxon>Bacillati</taxon>
        <taxon>Actinomycetota</taxon>
        <taxon>Actinomycetes</taxon>
        <taxon>Kitasatosporales</taxon>
        <taxon>Streptomycetaceae</taxon>
        <taxon>Streptomyces</taxon>
    </lineage>
</organism>
<evidence type="ECO:0000256" key="3">
    <source>
        <dbReference type="SAM" id="MobiDB-lite"/>
    </source>
</evidence>